<organism evidence="2 3">
    <name type="scientific">BD1-7 clade bacterium</name>
    <dbReference type="NCBI Taxonomy" id="2029982"/>
    <lineage>
        <taxon>Bacteria</taxon>
        <taxon>Pseudomonadati</taxon>
        <taxon>Pseudomonadota</taxon>
        <taxon>Gammaproteobacteria</taxon>
        <taxon>Cellvibrionales</taxon>
        <taxon>Spongiibacteraceae</taxon>
        <taxon>BD1-7 clade</taxon>
    </lineage>
</organism>
<dbReference type="Proteomes" id="UP000434580">
    <property type="component" value="Unassembled WGS sequence"/>
</dbReference>
<gene>
    <name evidence="2" type="ORF">DPBNPPHM_01475</name>
</gene>
<name>A0A5S9Q323_9GAMM</name>
<dbReference type="SUPFAM" id="SSF143422">
    <property type="entry name" value="Transposase IS200-like"/>
    <property type="match status" value="1"/>
</dbReference>
<evidence type="ECO:0000259" key="1">
    <source>
        <dbReference type="SMART" id="SM01321"/>
    </source>
</evidence>
<sequence>MTRAREQQISLDATPYYHCVSRCVRRAFLCGGEYEHRREWVEDKMLELARVFCLDIAAYAVMSNHYHVVLYIDADTANALTDYEVVDRWHLLFKGNVLSHRFIKGESLTEAEKTAVSEMANEWRQRLMSISWFMRILNESIARQANSEDGCTGRFWEGRFKSQALVDEKALAACMAYVDLNPVRAGMAKTPEESTYTSIQKRLLSDINHKKDKALQPFVGSKGAQSEQGLPFDWVDYLQLVDWTGRQIRDDKRGYISGQMPDILIRLDIKPDKWLVATQHFEVRFKRLVGSAEYIRSIARSMSIKRVGGMQNCRSVFG</sequence>
<dbReference type="Gene3D" id="3.30.70.1290">
    <property type="entry name" value="Transposase IS200-like"/>
    <property type="match status" value="1"/>
</dbReference>
<dbReference type="OrthoDB" id="9814067at2"/>
<dbReference type="PANTHER" id="PTHR34322">
    <property type="entry name" value="TRANSPOSASE, Y1_TNP DOMAIN-CONTAINING"/>
    <property type="match status" value="1"/>
</dbReference>
<dbReference type="PANTHER" id="PTHR34322:SF2">
    <property type="entry name" value="TRANSPOSASE IS200-LIKE DOMAIN-CONTAINING PROTEIN"/>
    <property type="match status" value="1"/>
</dbReference>
<protein>
    <recommendedName>
        <fullName evidence="1">Transposase IS200-like domain-containing protein</fullName>
    </recommendedName>
</protein>
<dbReference type="AlphaFoldDB" id="A0A5S9Q323"/>
<feature type="domain" description="Transposase IS200-like" evidence="1">
    <location>
        <begin position="13"/>
        <end position="181"/>
    </location>
</feature>
<dbReference type="GO" id="GO:0003677">
    <property type="term" value="F:DNA binding"/>
    <property type="evidence" value="ECO:0007669"/>
    <property type="project" value="InterPro"/>
</dbReference>
<dbReference type="InterPro" id="IPR002686">
    <property type="entry name" value="Transposase_17"/>
</dbReference>
<dbReference type="GO" id="GO:0006313">
    <property type="term" value="P:DNA transposition"/>
    <property type="evidence" value="ECO:0007669"/>
    <property type="project" value="InterPro"/>
</dbReference>
<proteinExistence type="predicted"/>
<dbReference type="SMART" id="SM01321">
    <property type="entry name" value="Y1_Tnp"/>
    <property type="match status" value="1"/>
</dbReference>
<accession>A0A5S9Q323</accession>
<dbReference type="EMBL" id="CACSII010000016">
    <property type="protein sequence ID" value="CAA0111344.1"/>
    <property type="molecule type" value="Genomic_DNA"/>
</dbReference>
<dbReference type="InterPro" id="IPR036515">
    <property type="entry name" value="Transposase_17_sf"/>
</dbReference>
<evidence type="ECO:0000313" key="3">
    <source>
        <dbReference type="Proteomes" id="UP000434580"/>
    </source>
</evidence>
<dbReference type="GO" id="GO:0004803">
    <property type="term" value="F:transposase activity"/>
    <property type="evidence" value="ECO:0007669"/>
    <property type="project" value="InterPro"/>
</dbReference>
<reference evidence="2 3" key="1">
    <citation type="submission" date="2019-11" db="EMBL/GenBank/DDBJ databases">
        <authorList>
            <person name="Holert J."/>
        </authorList>
    </citation>
    <scope>NUCLEOTIDE SEQUENCE [LARGE SCALE GENOMIC DNA]</scope>
    <source>
        <strain evidence="2">BC5_2</strain>
    </source>
</reference>
<evidence type="ECO:0000313" key="2">
    <source>
        <dbReference type="EMBL" id="CAA0111344.1"/>
    </source>
</evidence>